<dbReference type="PANTHER" id="PTHR24246">
    <property type="entry name" value="OLFACTORY RECEPTOR AND ADENOSINE RECEPTOR"/>
    <property type="match status" value="1"/>
</dbReference>
<dbReference type="Pfam" id="PF00001">
    <property type="entry name" value="7tm_1"/>
    <property type="match status" value="1"/>
</dbReference>
<comment type="subcellular location">
    <subcellularLocation>
        <location evidence="1 11">Cell membrane</location>
        <topology evidence="1 11">Multi-pass membrane protein</topology>
    </subcellularLocation>
</comment>
<comment type="similarity">
    <text evidence="11">Belongs to the G-protein coupled receptor 1 family.</text>
</comment>
<keyword evidence="3 11" id="KW-0812">Transmembrane</keyword>
<evidence type="ECO:0000313" key="13">
    <source>
        <dbReference type="Ensembl" id="ENSDCDP00010061757.1"/>
    </source>
</evidence>
<evidence type="ECO:0000256" key="2">
    <source>
        <dbReference type="ARBA" id="ARBA00022475"/>
    </source>
</evidence>
<dbReference type="GO" id="GO:0045202">
    <property type="term" value="C:synapse"/>
    <property type="evidence" value="ECO:0007669"/>
    <property type="project" value="TreeGrafter"/>
</dbReference>
<keyword evidence="7 11" id="KW-1015">Disulfide bond</keyword>
<evidence type="ECO:0000259" key="12">
    <source>
        <dbReference type="PROSITE" id="PS50262"/>
    </source>
</evidence>
<gene>
    <name evidence="13" type="primary">LOC114801159</name>
</gene>
<feature type="transmembrane region" description="Helical" evidence="11">
    <location>
        <begin position="175"/>
        <end position="198"/>
    </location>
</feature>
<dbReference type="Ensembl" id="ENSDCDT00010072531.1">
    <property type="protein sequence ID" value="ENSDCDP00010061757.1"/>
    <property type="gene ID" value="ENSDCDG00010034021.1"/>
</dbReference>
<feature type="transmembrane region" description="Helical" evidence="11">
    <location>
        <begin position="264"/>
        <end position="284"/>
    </location>
</feature>
<feature type="transmembrane region" description="Helical" evidence="11">
    <location>
        <begin position="6"/>
        <end position="32"/>
    </location>
</feature>
<dbReference type="GO" id="GO:0030425">
    <property type="term" value="C:dendrite"/>
    <property type="evidence" value="ECO:0007669"/>
    <property type="project" value="TreeGrafter"/>
</dbReference>
<evidence type="ECO:0000256" key="11">
    <source>
        <dbReference type="RuleBase" id="RU201114"/>
    </source>
</evidence>
<evidence type="ECO:0000256" key="9">
    <source>
        <dbReference type="ARBA" id="ARBA00023180"/>
    </source>
</evidence>
<keyword evidence="4 11" id="KW-1133">Transmembrane helix</keyword>
<reference evidence="13 14" key="1">
    <citation type="submission" date="2020-06" db="EMBL/GenBank/DDBJ databases">
        <authorList>
            <consortium name="Wellcome Sanger Institute Data Sharing"/>
        </authorList>
    </citation>
    <scope>NUCLEOTIDE SEQUENCE [LARGE SCALE GENOMIC DNA]</scope>
</reference>
<feature type="transmembrane region" description="Helical" evidence="11">
    <location>
        <begin position="123"/>
        <end position="146"/>
    </location>
</feature>
<reference evidence="13" key="3">
    <citation type="submission" date="2025-09" db="UniProtKB">
        <authorList>
            <consortium name="Ensembl"/>
        </authorList>
    </citation>
    <scope>IDENTIFICATION</scope>
</reference>
<reference evidence="13" key="2">
    <citation type="submission" date="2025-08" db="UniProtKB">
        <authorList>
            <consortium name="Ensembl"/>
        </authorList>
    </citation>
    <scope>IDENTIFICATION</scope>
</reference>
<dbReference type="GO" id="GO:0005886">
    <property type="term" value="C:plasma membrane"/>
    <property type="evidence" value="ECO:0007669"/>
    <property type="project" value="UniProtKB-SubCell"/>
</dbReference>
<feature type="transmembrane region" description="Helical" evidence="11">
    <location>
        <begin position="226"/>
        <end position="244"/>
    </location>
</feature>
<dbReference type="PRINTS" id="PR00237">
    <property type="entry name" value="GPCRRHODOPSN"/>
</dbReference>
<dbReference type="GeneID" id="114801159"/>
<evidence type="ECO:0000313" key="14">
    <source>
        <dbReference type="Proteomes" id="UP000694580"/>
    </source>
</evidence>
<feature type="domain" description="G-protein coupled receptors family 1 profile" evidence="12">
    <location>
        <begin position="24"/>
        <end position="282"/>
    </location>
</feature>
<keyword evidence="14" id="KW-1185">Reference proteome</keyword>
<keyword evidence="8 11" id="KW-0675">Receptor</keyword>
<evidence type="ECO:0000256" key="8">
    <source>
        <dbReference type="ARBA" id="ARBA00023170"/>
    </source>
</evidence>
<evidence type="ECO:0000256" key="6">
    <source>
        <dbReference type="ARBA" id="ARBA00023136"/>
    </source>
</evidence>
<dbReference type="SUPFAM" id="SSF81321">
    <property type="entry name" value="Family A G protein-coupled receptor-like"/>
    <property type="match status" value="1"/>
</dbReference>
<evidence type="ECO:0000256" key="10">
    <source>
        <dbReference type="ARBA" id="ARBA00023224"/>
    </source>
</evidence>
<dbReference type="Gene3D" id="1.20.1070.10">
    <property type="entry name" value="Rhodopsin 7-helix transmembrane proteins"/>
    <property type="match status" value="1"/>
</dbReference>
<evidence type="ECO:0000256" key="4">
    <source>
        <dbReference type="ARBA" id="ARBA00022989"/>
    </source>
</evidence>
<dbReference type="InterPro" id="IPR000276">
    <property type="entry name" value="GPCR_Rhodpsn"/>
</dbReference>
<keyword evidence="6 11" id="KW-0472">Membrane</keyword>
<keyword evidence="5 11" id="KW-0297">G-protein coupled receptor</keyword>
<dbReference type="Proteomes" id="UP000694580">
    <property type="component" value="Chromosome 12"/>
</dbReference>
<dbReference type="PROSITE" id="PS00237">
    <property type="entry name" value="G_PROTEIN_RECEP_F1_1"/>
    <property type="match status" value="1"/>
</dbReference>
<name>A0AAY4EVN3_9TELE</name>
<keyword evidence="9 11" id="KW-0325">Glycoprotein</keyword>
<evidence type="ECO:0000256" key="1">
    <source>
        <dbReference type="ARBA" id="ARBA00004651"/>
    </source>
</evidence>
<sequence length="336" mass="37855">MLNTTLELIFTIAEVLIALACCLGNLLVMWAVKTCHSMRQQPTFCLIVSLAVADFLVGAVVVPLAVLVDGRVETTFHVCLFLSCVMIVLSQASVHSLLAIAIDRYLRVYIPLRYKLLVTQRRLWAVVGICWVTAGILGLIPMFGWYRHETLMQMISTNSTTLTCLFLSVIPMSYLVYFNFLTCMLLPILIMMTLYGYIFKSIHQHLQKGSVIGSESPSYYQKERSLACSLVLVLGLFALCWLPLQFMNLAAFFGEPSTVPHEAFYVGIFLCHANSAVNPVIYAFKVAKIKAAYKMIWRRYVLCRTEEQFTKETVATENYSSCVATSTTRNDQVRLA</sequence>
<dbReference type="GO" id="GO:0001609">
    <property type="term" value="F:G protein-coupled adenosine receptor activity"/>
    <property type="evidence" value="ECO:0007669"/>
    <property type="project" value="UniProtKB-UniRule"/>
</dbReference>
<dbReference type="GeneTree" id="ENSGT01030000234555"/>
<dbReference type="InterPro" id="IPR017452">
    <property type="entry name" value="GPCR_Rhodpsn_7TM"/>
</dbReference>
<dbReference type="PROSITE" id="PS50262">
    <property type="entry name" value="G_PROTEIN_RECEP_F1_2"/>
    <property type="match status" value="1"/>
</dbReference>
<protein>
    <recommendedName>
        <fullName evidence="12">G-protein coupled receptors family 1 profile domain-containing protein</fullName>
    </recommendedName>
</protein>
<evidence type="ECO:0000256" key="7">
    <source>
        <dbReference type="ARBA" id="ARBA00023157"/>
    </source>
</evidence>
<dbReference type="RefSeq" id="XP_028854986.1">
    <property type="nucleotide sequence ID" value="XM_028999153.1"/>
</dbReference>
<dbReference type="InterPro" id="IPR001634">
    <property type="entry name" value="Adenosn_rcpt"/>
</dbReference>
<evidence type="ECO:0000256" key="3">
    <source>
        <dbReference type="ARBA" id="ARBA00022692"/>
    </source>
</evidence>
<keyword evidence="2 11" id="KW-1003">Cell membrane</keyword>
<accession>A0AAY4EVN3</accession>
<dbReference type="PANTHER" id="PTHR24246:SF54">
    <property type="entry name" value="ADENOSINE RECEPTOR A1-RELATED"/>
    <property type="match status" value="1"/>
</dbReference>
<organism evidence="13 14">
    <name type="scientific">Denticeps clupeoides</name>
    <name type="common">denticle herring</name>
    <dbReference type="NCBI Taxonomy" id="299321"/>
    <lineage>
        <taxon>Eukaryota</taxon>
        <taxon>Metazoa</taxon>
        <taxon>Chordata</taxon>
        <taxon>Craniata</taxon>
        <taxon>Vertebrata</taxon>
        <taxon>Euteleostomi</taxon>
        <taxon>Actinopterygii</taxon>
        <taxon>Neopterygii</taxon>
        <taxon>Teleostei</taxon>
        <taxon>Clupei</taxon>
        <taxon>Clupeiformes</taxon>
        <taxon>Denticipitoidei</taxon>
        <taxon>Denticipitidae</taxon>
        <taxon>Denticeps</taxon>
    </lineage>
</organism>
<feature type="transmembrane region" description="Helical" evidence="11">
    <location>
        <begin position="80"/>
        <end position="102"/>
    </location>
</feature>
<dbReference type="PRINTS" id="PR00424">
    <property type="entry name" value="ADENOSINER"/>
</dbReference>
<feature type="transmembrane region" description="Helical" evidence="11">
    <location>
        <begin position="44"/>
        <end position="68"/>
    </location>
</feature>
<dbReference type="AlphaFoldDB" id="A0AAY4EVN3"/>
<keyword evidence="10 11" id="KW-0807">Transducer</keyword>
<proteinExistence type="inferred from homology"/>
<evidence type="ECO:0000256" key="5">
    <source>
        <dbReference type="ARBA" id="ARBA00023040"/>
    </source>
</evidence>